<dbReference type="Pfam" id="PF00296">
    <property type="entry name" value="Bac_luciferase"/>
    <property type="match status" value="1"/>
</dbReference>
<dbReference type="SUPFAM" id="SSF51679">
    <property type="entry name" value="Bacterial luciferase-like"/>
    <property type="match status" value="1"/>
</dbReference>
<keyword evidence="1 6" id="KW-0285">Flavoprotein</keyword>
<comment type="caution">
    <text evidence="8">The sequence shown here is derived from an EMBL/GenBank/DDBJ whole genome shotgun (WGS) entry which is preliminary data.</text>
</comment>
<evidence type="ECO:0000256" key="5">
    <source>
        <dbReference type="ARBA" id="ARBA00033748"/>
    </source>
</evidence>
<feature type="binding site" evidence="6">
    <location>
        <position position="218"/>
    </location>
    <ligand>
        <name>FMN</name>
        <dbReference type="ChEBI" id="CHEBI:58210"/>
    </ligand>
</feature>
<dbReference type="InterPro" id="IPR036661">
    <property type="entry name" value="Luciferase-like_sf"/>
</dbReference>
<gene>
    <name evidence="8" type="ORF">EFB08_21070</name>
</gene>
<keyword evidence="4" id="KW-0503">Monooxygenase</keyword>
<keyword evidence="2 6" id="KW-0288">FMN</keyword>
<evidence type="ECO:0000259" key="7">
    <source>
        <dbReference type="Pfam" id="PF00296"/>
    </source>
</evidence>
<evidence type="ECO:0000256" key="6">
    <source>
        <dbReference type="PIRSR" id="PIRSR000337-1"/>
    </source>
</evidence>
<dbReference type="OrthoDB" id="3265338at2"/>
<feature type="binding site" evidence="6">
    <location>
        <position position="58"/>
    </location>
    <ligand>
        <name>FMN</name>
        <dbReference type="ChEBI" id="CHEBI:58210"/>
    </ligand>
</feature>
<evidence type="ECO:0000256" key="2">
    <source>
        <dbReference type="ARBA" id="ARBA00022643"/>
    </source>
</evidence>
<keyword evidence="9" id="KW-1185">Reference proteome</keyword>
<organism evidence="8 9">
    <name type="scientific">Rufibacter latericius</name>
    <dbReference type="NCBI Taxonomy" id="2487040"/>
    <lineage>
        <taxon>Bacteria</taxon>
        <taxon>Pseudomonadati</taxon>
        <taxon>Bacteroidota</taxon>
        <taxon>Cytophagia</taxon>
        <taxon>Cytophagales</taxon>
        <taxon>Hymenobacteraceae</taxon>
        <taxon>Rufibacter</taxon>
    </lineage>
</organism>
<dbReference type="EMBL" id="RJJD01000021">
    <property type="protein sequence ID" value="RNI22725.1"/>
    <property type="molecule type" value="Genomic_DNA"/>
</dbReference>
<dbReference type="GO" id="GO:0004497">
    <property type="term" value="F:monooxygenase activity"/>
    <property type="evidence" value="ECO:0007669"/>
    <property type="project" value="UniProtKB-KW"/>
</dbReference>
<dbReference type="GO" id="GO:0016705">
    <property type="term" value="F:oxidoreductase activity, acting on paired donors, with incorporation or reduction of molecular oxygen"/>
    <property type="evidence" value="ECO:0007669"/>
    <property type="project" value="InterPro"/>
</dbReference>
<reference evidence="8 9" key="1">
    <citation type="submission" date="2018-11" db="EMBL/GenBank/DDBJ databases">
        <title>Rufibacter latericius sp. nov., isolated from water in Baiyang Lake.</title>
        <authorList>
            <person name="Yang Y."/>
        </authorList>
    </citation>
    <scope>NUCLEOTIDE SEQUENCE [LARGE SCALE GENOMIC DNA]</scope>
    <source>
        <strain evidence="8 9">R-22-1c-1</strain>
    </source>
</reference>
<comment type="similarity">
    <text evidence="5">Belongs to the NtaA/SnaA/DszA monooxygenase family.</text>
</comment>
<dbReference type="RefSeq" id="WP_123129083.1">
    <property type="nucleotide sequence ID" value="NZ_RJJD01000021.1"/>
</dbReference>
<feature type="domain" description="Luciferase-like" evidence="7">
    <location>
        <begin position="28"/>
        <end position="321"/>
    </location>
</feature>
<evidence type="ECO:0000313" key="8">
    <source>
        <dbReference type="EMBL" id="RNI22725.1"/>
    </source>
</evidence>
<evidence type="ECO:0000256" key="3">
    <source>
        <dbReference type="ARBA" id="ARBA00023002"/>
    </source>
</evidence>
<dbReference type="Proteomes" id="UP000272117">
    <property type="component" value="Unassembled WGS sequence"/>
</dbReference>
<dbReference type="PIRSF" id="PIRSF000337">
    <property type="entry name" value="NTA_MOA"/>
    <property type="match status" value="1"/>
</dbReference>
<dbReference type="InterPro" id="IPR011251">
    <property type="entry name" value="Luciferase-like_dom"/>
</dbReference>
<dbReference type="Gene3D" id="3.20.20.30">
    <property type="entry name" value="Luciferase-like domain"/>
    <property type="match status" value="1"/>
</dbReference>
<dbReference type="AlphaFoldDB" id="A0A3M9MC15"/>
<keyword evidence="3" id="KW-0560">Oxidoreductase</keyword>
<proteinExistence type="inferred from homology"/>
<evidence type="ECO:0000256" key="1">
    <source>
        <dbReference type="ARBA" id="ARBA00022630"/>
    </source>
</evidence>
<dbReference type="PANTHER" id="PTHR30011:SF16">
    <property type="entry name" value="C2H2 FINGER DOMAIN TRANSCRIPTION FACTOR (EUROFUNG)-RELATED"/>
    <property type="match status" value="1"/>
</dbReference>
<accession>A0A3M9MC15</accession>
<evidence type="ECO:0000256" key="4">
    <source>
        <dbReference type="ARBA" id="ARBA00023033"/>
    </source>
</evidence>
<dbReference type="PANTHER" id="PTHR30011">
    <property type="entry name" value="ALKANESULFONATE MONOOXYGENASE-RELATED"/>
    <property type="match status" value="1"/>
</dbReference>
<name>A0A3M9MC15_9BACT</name>
<feature type="binding site" evidence="6">
    <location>
        <position position="95"/>
    </location>
    <ligand>
        <name>FMN</name>
        <dbReference type="ChEBI" id="CHEBI:58210"/>
    </ligand>
</feature>
<dbReference type="InterPro" id="IPR016215">
    <property type="entry name" value="NTA_MOA"/>
</dbReference>
<evidence type="ECO:0000313" key="9">
    <source>
        <dbReference type="Proteomes" id="UP000272117"/>
    </source>
</evidence>
<dbReference type="InterPro" id="IPR051260">
    <property type="entry name" value="Diverse_substr_monoxygenases"/>
</dbReference>
<sequence>MENRKKLKLAAIIEGPGWNFVGWQHPDIPADSSENIDFYIQQAKLAEAAKFDTLFLIDVSHVGPGNIPHYLSMFEGVSVMSALSMHTKKIGLSATVSTSYADPYSVARQILSLDKISKGRASLNAITSNPGGMVNFSRGHLGKKDQHPMQKEFLEILLGLWDTYEDDAFIRDKKSGVYLNPRKMHTIDYRGKYFSVDGPLNISRSVQGRPVLYTAGMSATLFDHATSYTDGVFTHGNTLQEMVGMADEVRRRLVEKDRKPEDFVVAVSQNPIVGRTEQEAFEKYLELLRFTPQNSLPRPQFIGSAEKVADLVQQWHAQGAMDMLILRQDHPHGLKDFIELVVPILQERGIFRTEYESDTLRGNLELPKPGFREIYPAGHTKVAAT</sequence>
<protein>
    <submittedName>
        <fullName evidence="8">LLM class flavin-dependent oxidoreductase</fullName>
    </submittedName>
</protein>